<dbReference type="Gene3D" id="3.40.50.1240">
    <property type="entry name" value="Phosphoglycerate mutase-like"/>
    <property type="match status" value="1"/>
</dbReference>
<keyword evidence="7" id="KW-0325">Glycoprotein</keyword>
<sequence>MPLRWITTLLILCETLAGESRLNEGLSDGETVNDLKLVQLVFRHGDRAPFRVYKTDPYGKAIWTNGMGQLTRVGVKQHYDLGSFFRRRYHGFLNATNQASEVYIRSSDQDRTLESAAAFAAGLIPADASTSWSKDELGQTWRPVPVHSVAWAEESLLYKEAPCMEFKRLINESSNLPEARRLHKENRAVFDFVIKASGADPSTMKTAMDEWEQLDFVYDVLTCQQAHELNLPPWLNGTVFLKMRELSNVFFHMKYGANGDRARARLGGGNLLDLIVDRMRDKGHAKAQEYLNKTKLFVYSGHDTTVAGLLASLQLYNYSANISNIGIPHYASVVIIEQFQNDSVRVSFKNDPLNIPTSEPKIVIPPGCPTTSSLCPLITLVEVTKPFRVEDVKKECRGPQFGDNINVEDVSIALITVVLVIVLTTVALGCYKRKKSRRKASADSGIENRSLIRPYARLEDQEENEAAL</sequence>
<gene>
    <name evidence="10" type="primary">RvY_17961-1</name>
    <name evidence="10" type="synonym">RvY_17961.1</name>
    <name evidence="10" type="ORF">RvY_17961</name>
</gene>
<dbReference type="PANTHER" id="PTHR11567:SF211">
    <property type="entry name" value="PROSTATIC ACID PHOSPHATASE"/>
    <property type="match status" value="1"/>
</dbReference>
<evidence type="ECO:0000256" key="1">
    <source>
        <dbReference type="ARBA" id="ARBA00000032"/>
    </source>
</evidence>
<comment type="catalytic activity">
    <reaction evidence="1">
        <text>a phosphate monoester + H2O = an alcohol + phosphate</text>
        <dbReference type="Rhea" id="RHEA:15017"/>
        <dbReference type="ChEBI" id="CHEBI:15377"/>
        <dbReference type="ChEBI" id="CHEBI:30879"/>
        <dbReference type="ChEBI" id="CHEBI:43474"/>
        <dbReference type="ChEBI" id="CHEBI:67140"/>
        <dbReference type="EC" id="3.1.3.2"/>
    </reaction>
</comment>
<dbReference type="InterPro" id="IPR033379">
    <property type="entry name" value="Acid_Pase_AS"/>
</dbReference>
<comment type="caution">
    <text evidence="10">The sequence shown here is derived from an EMBL/GenBank/DDBJ whole genome shotgun (WGS) entry which is preliminary data.</text>
</comment>
<dbReference type="Proteomes" id="UP000186922">
    <property type="component" value="Unassembled WGS sequence"/>
</dbReference>
<keyword evidence="8" id="KW-1133">Transmembrane helix</keyword>
<feature type="transmembrane region" description="Helical" evidence="8">
    <location>
        <begin position="410"/>
        <end position="431"/>
    </location>
</feature>
<dbReference type="PANTHER" id="PTHR11567">
    <property type="entry name" value="ACID PHOSPHATASE-RELATED"/>
    <property type="match status" value="1"/>
</dbReference>
<organism evidence="10 11">
    <name type="scientific">Ramazzottius varieornatus</name>
    <name type="common">Water bear</name>
    <name type="synonym">Tardigrade</name>
    <dbReference type="NCBI Taxonomy" id="947166"/>
    <lineage>
        <taxon>Eukaryota</taxon>
        <taxon>Metazoa</taxon>
        <taxon>Ecdysozoa</taxon>
        <taxon>Tardigrada</taxon>
        <taxon>Eutardigrada</taxon>
        <taxon>Parachela</taxon>
        <taxon>Hypsibioidea</taxon>
        <taxon>Ramazzottiidae</taxon>
        <taxon>Ramazzottius</taxon>
    </lineage>
</organism>
<evidence type="ECO:0000256" key="6">
    <source>
        <dbReference type="ARBA" id="ARBA00023157"/>
    </source>
</evidence>
<accession>A0A1D1W430</accession>
<evidence type="ECO:0000256" key="4">
    <source>
        <dbReference type="ARBA" id="ARBA00022729"/>
    </source>
</evidence>
<dbReference type="EC" id="3.1.3.2" evidence="3"/>
<feature type="signal peptide" evidence="9">
    <location>
        <begin position="1"/>
        <end position="17"/>
    </location>
</feature>
<dbReference type="EMBL" id="BDGG01000017">
    <property type="protein sequence ID" value="GAV08237.1"/>
    <property type="molecule type" value="Genomic_DNA"/>
</dbReference>
<keyword evidence="8" id="KW-0812">Transmembrane</keyword>
<keyword evidence="11" id="KW-1185">Reference proteome</keyword>
<proteinExistence type="inferred from homology"/>
<keyword evidence="4 9" id="KW-0732">Signal</keyword>
<dbReference type="STRING" id="947166.A0A1D1W430"/>
<evidence type="ECO:0000256" key="8">
    <source>
        <dbReference type="SAM" id="Phobius"/>
    </source>
</evidence>
<evidence type="ECO:0000313" key="11">
    <source>
        <dbReference type="Proteomes" id="UP000186922"/>
    </source>
</evidence>
<dbReference type="OrthoDB" id="258392at2759"/>
<reference evidence="10 11" key="1">
    <citation type="journal article" date="2016" name="Nat. Commun.">
        <title>Extremotolerant tardigrade genome and improved radiotolerance of human cultured cells by tardigrade-unique protein.</title>
        <authorList>
            <person name="Hashimoto T."/>
            <person name="Horikawa D.D."/>
            <person name="Saito Y."/>
            <person name="Kuwahara H."/>
            <person name="Kozuka-Hata H."/>
            <person name="Shin-I T."/>
            <person name="Minakuchi Y."/>
            <person name="Ohishi K."/>
            <person name="Motoyama A."/>
            <person name="Aizu T."/>
            <person name="Enomoto A."/>
            <person name="Kondo K."/>
            <person name="Tanaka S."/>
            <person name="Hara Y."/>
            <person name="Koshikawa S."/>
            <person name="Sagara H."/>
            <person name="Miura T."/>
            <person name="Yokobori S."/>
            <person name="Miyagawa K."/>
            <person name="Suzuki Y."/>
            <person name="Kubo T."/>
            <person name="Oyama M."/>
            <person name="Kohara Y."/>
            <person name="Fujiyama A."/>
            <person name="Arakawa K."/>
            <person name="Katayama T."/>
            <person name="Toyoda A."/>
            <person name="Kunieda T."/>
        </authorList>
    </citation>
    <scope>NUCLEOTIDE SEQUENCE [LARGE SCALE GENOMIC DNA]</scope>
    <source>
        <strain evidence="10 11">YOKOZUNA-1</strain>
    </source>
</reference>
<evidence type="ECO:0000256" key="7">
    <source>
        <dbReference type="ARBA" id="ARBA00023180"/>
    </source>
</evidence>
<keyword evidence="5" id="KW-0378">Hydrolase</keyword>
<feature type="chain" id="PRO_5008899199" description="acid phosphatase" evidence="9">
    <location>
        <begin position="18"/>
        <end position="468"/>
    </location>
</feature>
<dbReference type="PROSITE" id="PS00778">
    <property type="entry name" value="HIS_ACID_PHOSPHAT_2"/>
    <property type="match status" value="1"/>
</dbReference>
<evidence type="ECO:0000313" key="10">
    <source>
        <dbReference type="EMBL" id="GAV08237.1"/>
    </source>
</evidence>
<keyword evidence="6" id="KW-1015">Disulfide bond</keyword>
<dbReference type="InterPro" id="IPR029033">
    <property type="entry name" value="His_PPase_superfam"/>
</dbReference>
<dbReference type="Pfam" id="PF00328">
    <property type="entry name" value="His_Phos_2"/>
    <property type="match status" value="1"/>
</dbReference>
<protein>
    <recommendedName>
        <fullName evidence="3">acid phosphatase</fullName>
        <ecNumber evidence="3">3.1.3.2</ecNumber>
    </recommendedName>
</protein>
<evidence type="ECO:0000256" key="5">
    <source>
        <dbReference type="ARBA" id="ARBA00022801"/>
    </source>
</evidence>
<dbReference type="GO" id="GO:0003993">
    <property type="term" value="F:acid phosphatase activity"/>
    <property type="evidence" value="ECO:0007669"/>
    <property type="project" value="UniProtKB-EC"/>
</dbReference>
<keyword evidence="8" id="KW-0472">Membrane</keyword>
<dbReference type="SUPFAM" id="SSF53254">
    <property type="entry name" value="Phosphoglycerate mutase-like"/>
    <property type="match status" value="1"/>
</dbReference>
<evidence type="ECO:0000256" key="3">
    <source>
        <dbReference type="ARBA" id="ARBA00012646"/>
    </source>
</evidence>
<name>A0A1D1W430_RAMVA</name>
<dbReference type="InterPro" id="IPR050645">
    <property type="entry name" value="Histidine_acid_phosphatase"/>
</dbReference>
<dbReference type="CDD" id="cd07061">
    <property type="entry name" value="HP_HAP_like"/>
    <property type="match status" value="1"/>
</dbReference>
<dbReference type="AlphaFoldDB" id="A0A1D1W430"/>
<evidence type="ECO:0000256" key="2">
    <source>
        <dbReference type="ARBA" id="ARBA00005375"/>
    </source>
</evidence>
<evidence type="ECO:0000256" key="9">
    <source>
        <dbReference type="SAM" id="SignalP"/>
    </source>
</evidence>
<dbReference type="InterPro" id="IPR000560">
    <property type="entry name" value="His_Pase_clade-2"/>
</dbReference>
<dbReference type="PROSITE" id="PS00616">
    <property type="entry name" value="HIS_ACID_PHOSPHAT_1"/>
    <property type="match status" value="1"/>
</dbReference>
<comment type="similarity">
    <text evidence="2">Belongs to the histidine acid phosphatase family.</text>
</comment>